<feature type="region of interest" description="Disordered" evidence="4">
    <location>
        <begin position="680"/>
        <end position="727"/>
    </location>
</feature>
<dbReference type="InterPro" id="IPR000396">
    <property type="entry name" value="Pdiesterase2"/>
</dbReference>
<dbReference type="AlphaFoldDB" id="A0A5C5G149"/>
<dbReference type="GO" id="GO:0006198">
    <property type="term" value="P:cAMP catabolic process"/>
    <property type="evidence" value="ECO:0007669"/>
    <property type="project" value="InterPro"/>
</dbReference>
<comment type="caution">
    <text evidence="5">The sequence shown here is derived from an EMBL/GenBank/DDBJ whole genome shotgun (WGS) entry which is preliminary data.</text>
</comment>
<evidence type="ECO:0000256" key="4">
    <source>
        <dbReference type="SAM" id="MobiDB-lite"/>
    </source>
</evidence>
<feature type="region of interest" description="Disordered" evidence="4">
    <location>
        <begin position="644"/>
        <end position="666"/>
    </location>
</feature>
<organism evidence="5 6">
    <name type="scientific">Rhodotorula diobovata</name>
    <dbReference type="NCBI Taxonomy" id="5288"/>
    <lineage>
        <taxon>Eukaryota</taxon>
        <taxon>Fungi</taxon>
        <taxon>Dikarya</taxon>
        <taxon>Basidiomycota</taxon>
        <taxon>Pucciniomycotina</taxon>
        <taxon>Microbotryomycetes</taxon>
        <taxon>Sporidiobolales</taxon>
        <taxon>Sporidiobolaceae</taxon>
        <taxon>Rhodotorula</taxon>
    </lineage>
</organism>
<dbReference type="Pfam" id="PF02112">
    <property type="entry name" value="PDEase_II"/>
    <property type="match status" value="1"/>
</dbReference>
<dbReference type="Proteomes" id="UP000311382">
    <property type="component" value="Unassembled WGS sequence"/>
</dbReference>
<gene>
    <name evidence="5" type="ORF">DMC30DRAFT_150834</name>
</gene>
<name>A0A5C5G149_9BASI</name>
<dbReference type="PANTHER" id="PTHR28283">
    <property type="entry name" value="3',5'-CYCLIC-NUCLEOTIDE PHOSPHODIESTERASE 1"/>
    <property type="match status" value="1"/>
</dbReference>
<dbReference type="GO" id="GO:1902660">
    <property type="term" value="P:negative regulation of glucose mediated signaling pathway"/>
    <property type="evidence" value="ECO:0007669"/>
    <property type="project" value="TreeGrafter"/>
</dbReference>
<dbReference type="InterPro" id="IPR036866">
    <property type="entry name" value="RibonucZ/Hydroxyglut_hydro"/>
</dbReference>
<dbReference type="EMBL" id="SOZI01000027">
    <property type="protein sequence ID" value="TNY22296.1"/>
    <property type="molecule type" value="Genomic_DNA"/>
</dbReference>
<feature type="compositionally biased region" description="Low complexity" evidence="4">
    <location>
        <begin position="648"/>
        <end position="657"/>
    </location>
</feature>
<sequence>MASTHTAPPPPPPRLLRGHDDDDDTALPPPPPALGDDRPPNSSNAHTGRARSRIDPAEEHRRRVQEYCGHLRLSRDDQPPAFELLVLGCGGGPIETNLSSFLVKPYAHKWTDGCTGLEGGSTIGAVASLVERNPFAFEGFGLQIGVDAHELDLGSPPVTTAVEILGPEGMVGRGQGAGRGALGVGREGGGKAAARVWDLIRCFAITHAHLDHIAGLIISSAACRPPPKPVYGIKRTIANIERLMDGGVWPMLGGWDDSVTLGRAYHYKDVPTKMSTQLPLSPSLSFHAFPLAHGADPSGFHKRKQLPSPHPSPRAGECAGSPEGECYDSTAFFVREEESGRELLFFGDVEPDSISRRGFNLDIWKAAAPKIVDGVLSVIFLECSYPPKDKLFGHFSPPYILEEMVVLADLVRQARLDAGWNADDAAKTPLRDVIVVIQHIKDDIFTFPTPTSDAPPPVPPKEPPPSTSSKPRRSNPPSRSSTLDAPRAPPSSSSPSSATAAYSFPFPSPPEQPAPPLSMGPPVASAPTRRPSSTAFFSTSAPQLGFGFGHGPGPGFGSSRSSPSSRVFSGDFSGFSLGGAALAGSASAGTSPRRVSTPGHFFGSGHGAGGRLSVSPARLSHLPPPPSLPVPTVGAALDEAAVSPLSQPGVGAPPVARAAKEDQQRDEQLAHRLGTFAIAEAEESASSAGGTPVEPEVGVVAQRQEDAREEEQDGDEEEEEMVDETVHERIERELNELEAERGTGVRFLIALQGMRLVF</sequence>
<dbReference type="PROSITE" id="PS00607">
    <property type="entry name" value="PDEASE_II"/>
    <property type="match status" value="1"/>
</dbReference>
<dbReference type="Gene3D" id="3.60.15.10">
    <property type="entry name" value="Ribonuclease Z/Hydroxyacylglutathione hydrolase-like"/>
    <property type="match status" value="1"/>
</dbReference>
<dbReference type="GO" id="GO:0004115">
    <property type="term" value="F:3',5'-cyclic-AMP phosphodiesterase activity"/>
    <property type="evidence" value="ECO:0007669"/>
    <property type="project" value="InterPro"/>
</dbReference>
<feature type="compositionally biased region" description="Low complexity" evidence="4">
    <location>
        <begin position="684"/>
        <end position="700"/>
    </location>
</feature>
<dbReference type="InterPro" id="IPR024225">
    <property type="entry name" value="cAMP-PdiesteraseII_CS"/>
</dbReference>
<feature type="region of interest" description="Disordered" evidence="4">
    <location>
        <begin position="446"/>
        <end position="632"/>
    </location>
</feature>
<feature type="compositionally biased region" description="Low complexity" evidence="4">
    <location>
        <begin position="557"/>
        <end position="591"/>
    </location>
</feature>
<feature type="region of interest" description="Disordered" evidence="4">
    <location>
        <begin position="300"/>
        <end position="321"/>
    </location>
</feature>
<dbReference type="PANTHER" id="PTHR28283:SF1">
    <property type="entry name" value="3',5'-CYCLIC-NUCLEOTIDE PHOSPHODIESTERASE 1"/>
    <property type="match status" value="1"/>
</dbReference>
<feature type="compositionally biased region" description="Pro residues" evidence="4">
    <location>
        <begin position="506"/>
        <end position="519"/>
    </location>
</feature>
<dbReference type="STRING" id="5288.A0A5C5G149"/>
<dbReference type="SUPFAM" id="SSF56281">
    <property type="entry name" value="Metallo-hydrolase/oxidoreductase"/>
    <property type="match status" value="1"/>
</dbReference>
<feature type="region of interest" description="Disordered" evidence="4">
    <location>
        <begin position="1"/>
        <end position="61"/>
    </location>
</feature>
<feature type="compositionally biased region" description="Low complexity" evidence="4">
    <location>
        <begin position="490"/>
        <end position="505"/>
    </location>
</feature>
<feature type="compositionally biased region" description="Basic and acidic residues" evidence="4">
    <location>
        <begin position="52"/>
        <end position="61"/>
    </location>
</feature>
<feature type="compositionally biased region" description="Gly residues" evidence="4">
    <location>
        <begin position="546"/>
        <end position="556"/>
    </location>
</feature>
<keyword evidence="6" id="KW-1185">Reference proteome</keyword>
<dbReference type="PRINTS" id="PR00388">
    <property type="entry name" value="PDIESTERASE2"/>
</dbReference>
<accession>A0A5C5G149</accession>
<keyword evidence="2" id="KW-0114">cAMP</keyword>
<dbReference type="GO" id="GO:0047555">
    <property type="term" value="F:3',5'-cyclic-GMP phosphodiesterase activity"/>
    <property type="evidence" value="ECO:0007669"/>
    <property type="project" value="TreeGrafter"/>
</dbReference>
<dbReference type="CDD" id="cd07735">
    <property type="entry name" value="class_II_PDE_MBL-fold"/>
    <property type="match status" value="1"/>
</dbReference>
<feature type="compositionally biased region" description="Acidic residues" evidence="4">
    <location>
        <begin position="707"/>
        <end position="723"/>
    </location>
</feature>
<evidence type="ECO:0000313" key="6">
    <source>
        <dbReference type="Proteomes" id="UP000311382"/>
    </source>
</evidence>
<keyword evidence="1" id="KW-0378">Hydrolase</keyword>
<feature type="compositionally biased region" description="Polar residues" evidence="4">
    <location>
        <begin position="530"/>
        <end position="542"/>
    </location>
</feature>
<dbReference type="OrthoDB" id="258495at2759"/>
<evidence type="ECO:0000313" key="5">
    <source>
        <dbReference type="EMBL" id="TNY22296.1"/>
    </source>
</evidence>
<feature type="compositionally biased region" description="Pro residues" evidence="4">
    <location>
        <begin position="453"/>
        <end position="466"/>
    </location>
</feature>
<evidence type="ECO:0000256" key="2">
    <source>
        <dbReference type="ARBA" id="ARBA00023149"/>
    </source>
</evidence>
<proteinExistence type="inferred from homology"/>
<evidence type="ECO:0000256" key="3">
    <source>
        <dbReference type="ARBA" id="ARBA00025762"/>
    </source>
</evidence>
<reference evidence="5 6" key="1">
    <citation type="submission" date="2019-03" db="EMBL/GenBank/DDBJ databases">
        <title>Rhodosporidium diobovatum UCD-FST 08-225 genome sequencing, assembly, and annotation.</title>
        <authorList>
            <person name="Fakankun I.U."/>
            <person name="Fristensky B."/>
            <person name="Levin D.B."/>
        </authorList>
    </citation>
    <scope>NUCLEOTIDE SEQUENCE [LARGE SCALE GENOMIC DNA]</scope>
    <source>
        <strain evidence="5 6">UCD-FST 08-225</strain>
    </source>
</reference>
<evidence type="ECO:0000256" key="1">
    <source>
        <dbReference type="ARBA" id="ARBA00022801"/>
    </source>
</evidence>
<comment type="similarity">
    <text evidence="3">Belongs to the cyclic nucleotide phosphodiesterase class-II family.</text>
</comment>
<protein>
    <submittedName>
        <fullName evidence="5">cAMP phosphodiesterases class-II-domain-containing protein</fullName>
    </submittedName>
</protein>